<dbReference type="Pfam" id="PF08449">
    <property type="entry name" value="UAA"/>
    <property type="match status" value="1"/>
</dbReference>
<evidence type="ECO:0000313" key="10">
    <source>
        <dbReference type="EMBL" id="EDO45391.1"/>
    </source>
</evidence>
<feature type="transmembrane region" description="Helical" evidence="8">
    <location>
        <begin position="124"/>
        <end position="142"/>
    </location>
</feature>
<keyword evidence="11" id="KW-1185">Reference proteome</keyword>
<keyword evidence="6 8" id="KW-1133">Transmembrane helix</keyword>
<evidence type="ECO:0000256" key="5">
    <source>
        <dbReference type="ARBA" id="ARBA00022692"/>
    </source>
</evidence>
<evidence type="ECO:0000256" key="3">
    <source>
        <dbReference type="ARBA" id="ARBA00022448"/>
    </source>
</evidence>
<keyword evidence="9" id="KW-0732">Signal</keyword>
<dbReference type="eggNOG" id="KOG1583">
    <property type="taxonomic scope" value="Eukaryota"/>
</dbReference>
<evidence type="ECO:0000313" key="11">
    <source>
        <dbReference type="Proteomes" id="UP000001593"/>
    </source>
</evidence>
<dbReference type="GO" id="GO:1990569">
    <property type="term" value="P:UDP-N-acetylglucosamine transmembrane transport"/>
    <property type="evidence" value="ECO:0000318"/>
    <property type="project" value="GO_Central"/>
</dbReference>
<gene>
    <name evidence="10" type="ORF">NEMVEDRAFT_v1g234429</name>
</gene>
<keyword evidence="7 8" id="KW-0472">Membrane</keyword>
<dbReference type="HOGENOM" id="CLU_033007_1_0_1"/>
<dbReference type="GO" id="GO:0005789">
    <property type="term" value="C:endoplasmic reticulum membrane"/>
    <property type="evidence" value="ECO:0000318"/>
    <property type="project" value="GO_Central"/>
</dbReference>
<dbReference type="GO" id="GO:0000139">
    <property type="term" value="C:Golgi membrane"/>
    <property type="evidence" value="ECO:0000318"/>
    <property type="project" value="GO_Central"/>
</dbReference>
<feature type="transmembrane region" description="Helical" evidence="8">
    <location>
        <begin position="291"/>
        <end position="312"/>
    </location>
</feature>
<dbReference type="InterPro" id="IPR013657">
    <property type="entry name" value="SCL35B1-4/HUT1"/>
</dbReference>
<sequence length="328" mass="37096">MHPALAIILVFVGCCSNVVSLELVIREVPSSGNFITCAQFVFIALEGFVFTTNFGRKQPAIPIRHYITMVAYFFVTSVINNYAFNFNIPVPLHMIFRAGSLVANLILGVIVLNRSYPVSKYLSVLMVTCGISICTIVSAHRVEVHHTADTDHDFFWLCVGIAMLITALLLSARMGIYQEQLYTTYGKHPKEALFYAHALPLPGFLLLAKDLYRHVIIFNASEPFILFGTSLFIPKLWLYTLGNMVTQYVCIRSVYILTSECTSLTVTLVVTLRKFLSLLVSIFYFRNPFTVYHWIGTALVFSGTLIFVEIFSKIKQVFLPIKKEEKVE</sequence>
<comment type="similarity">
    <text evidence="2">Belongs to the nucleotide-sugar transporter family. SLC35B subfamily.</text>
</comment>
<dbReference type="PhylomeDB" id="A7RT41"/>
<dbReference type="OrthoDB" id="999962at2759"/>
<dbReference type="GO" id="GO:0005464">
    <property type="term" value="F:UDP-xylose transmembrane transporter activity"/>
    <property type="evidence" value="ECO:0000318"/>
    <property type="project" value="GO_Central"/>
</dbReference>
<evidence type="ECO:0000256" key="8">
    <source>
        <dbReference type="SAM" id="Phobius"/>
    </source>
</evidence>
<evidence type="ECO:0008006" key="12">
    <source>
        <dbReference type="Google" id="ProtNLM"/>
    </source>
</evidence>
<evidence type="ECO:0000256" key="1">
    <source>
        <dbReference type="ARBA" id="ARBA00004127"/>
    </source>
</evidence>
<feature type="signal peptide" evidence="9">
    <location>
        <begin position="1"/>
        <end position="20"/>
    </location>
</feature>
<dbReference type="AlphaFoldDB" id="A7RT41"/>
<evidence type="ECO:0000256" key="7">
    <source>
        <dbReference type="ARBA" id="ARBA00023136"/>
    </source>
</evidence>
<reference evidence="10 11" key="1">
    <citation type="journal article" date="2007" name="Science">
        <title>Sea anemone genome reveals ancestral eumetazoan gene repertoire and genomic organization.</title>
        <authorList>
            <person name="Putnam N.H."/>
            <person name="Srivastava M."/>
            <person name="Hellsten U."/>
            <person name="Dirks B."/>
            <person name="Chapman J."/>
            <person name="Salamov A."/>
            <person name="Terry A."/>
            <person name="Shapiro H."/>
            <person name="Lindquist E."/>
            <person name="Kapitonov V.V."/>
            <person name="Jurka J."/>
            <person name="Genikhovich G."/>
            <person name="Grigoriev I.V."/>
            <person name="Lucas S.M."/>
            <person name="Steele R.E."/>
            <person name="Finnerty J.R."/>
            <person name="Technau U."/>
            <person name="Martindale M.Q."/>
            <person name="Rokhsar D.S."/>
        </authorList>
    </citation>
    <scope>NUCLEOTIDE SEQUENCE [LARGE SCALE GENOMIC DNA]</scope>
    <source>
        <strain evidence="11">CH2 X CH6</strain>
    </source>
</reference>
<evidence type="ECO:0000256" key="9">
    <source>
        <dbReference type="SAM" id="SignalP"/>
    </source>
</evidence>
<protein>
    <recommendedName>
        <fullName evidence="12">UDP-xylose and UDP-N-acetylglucosamine transporter</fullName>
    </recommendedName>
</protein>
<dbReference type="PANTHER" id="PTHR10778:SF4">
    <property type="entry name" value="NUCLEOTIDE SUGAR TRANSPORTER SLC35B4"/>
    <property type="match status" value="1"/>
</dbReference>
<accession>A7RT41</accession>
<feature type="transmembrane region" description="Helical" evidence="8">
    <location>
        <begin position="66"/>
        <end position="84"/>
    </location>
</feature>
<dbReference type="OMA" id="NPFTGWH"/>
<evidence type="ECO:0000256" key="4">
    <source>
        <dbReference type="ARBA" id="ARBA00022597"/>
    </source>
</evidence>
<name>A7RT41_NEMVE</name>
<evidence type="ECO:0000256" key="6">
    <source>
        <dbReference type="ARBA" id="ARBA00022989"/>
    </source>
</evidence>
<dbReference type="InParanoid" id="A7RT41"/>
<feature type="transmembrane region" description="Helical" evidence="8">
    <location>
        <begin position="154"/>
        <end position="172"/>
    </location>
</feature>
<evidence type="ECO:0000256" key="2">
    <source>
        <dbReference type="ARBA" id="ARBA00010694"/>
    </source>
</evidence>
<dbReference type="Proteomes" id="UP000001593">
    <property type="component" value="Unassembled WGS sequence"/>
</dbReference>
<keyword evidence="4" id="KW-0762">Sugar transport</keyword>
<feature type="transmembrane region" description="Helical" evidence="8">
    <location>
        <begin position="30"/>
        <end position="54"/>
    </location>
</feature>
<feature type="chain" id="PRO_5002713803" description="UDP-xylose and UDP-N-acetylglucosamine transporter" evidence="9">
    <location>
        <begin position="21"/>
        <end position="328"/>
    </location>
</feature>
<dbReference type="PANTHER" id="PTHR10778">
    <property type="entry name" value="SOLUTE CARRIER FAMILY 35 MEMBER B"/>
    <property type="match status" value="1"/>
</dbReference>
<dbReference type="EMBL" id="DS469536">
    <property type="protein sequence ID" value="EDO45391.1"/>
    <property type="molecule type" value="Genomic_DNA"/>
</dbReference>
<proteinExistence type="inferred from homology"/>
<organism evidence="10 11">
    <name type="scientific">Nematostella vectensis</name>
    <name type="common">Starlet sea anemone</name>
    <dbReference type="NCBI Taxonomy" id="45351"/>
    <lineage>
        <taxon>Eukaryota</taxon>
        <taxon>Metazoa</taxon>
        <taxon>Cnidaria</taxon>
        <taxon>Anthozoa</taxon>
        <taxon>Hexacorallia</taxon>
        <taxon>Actiniaria</taxon>
        <taxon>Edwardsiidae</taxon>
        <taxon>Nematostella</taxon>
    </lineage>
</organism>
<dbReference type="GO" id="GO:0005462">
    <property type="term" value="F:UDP-N-acetylglucosamine transmembrane transporter activity"/>
    <property type="evidence" value="ECO:0000318"/>
    <property type="project" value="GO_Central"/>
</dbReference>
<comment type="subcellular location">
    <subcellularLocation>
        <location evidence="1">Endomembrane system</location>
        <topology evidence="1">Multi-pass membrane protein</topology>
    </subcellularLocation>
</comment>
<feature type="transmembrane region" description="Helical" evidence="8">
    <location>
        <begin position="90"/>
        <end position="112"/>
    </location>
</feature>
<dbReference type="KEGG" id="nve:5517435"/>
<dbReference type="STRING" id="45351.A7RT41"/>
<keyword evidence="5 8" id="KW-0812">Transmembrane</keyword>
<keyword evidence="3" id="KW-0813">Transport</keyword>